<dbReference type="AlphaFoldDB" id="A0A2M3ZLH7"/>
<name>A0A2M3ZLH7_9DIPT</name>
<sequence length="185" mass="21503">MLFAGSTADPLLCLLARAFILLFLVLLVIVVLIFTLRATRLFDHYFDDLRTILLLLFLLVCFTIFRRISILCILCILLIFVHFCSFLLAFTRPFSLDHRLHGHGMPFPNSCSTVRYYRRRRTVRSSLSNIRIIARLGGSTRFLRGQRQQAQERLLPVRFLVRLEIIGPNERLIALVALVRFLARV</sequence>
<reference evidence="2" key="1">
    <citation type="submission" date="2018-01" db="EMBL/GenBank/DDBJ databases">
        <title>An insight into the sialome of Amazonian anophelines.</title>
        <authorList>
            <person name="Ribeiro J.M."/>
            <person name="Scarpassa V."/>
            <person name="Calvo E."/>
        </authorList>
    </citation>
    <scope>NUCLEOTIDE SEQUENCE</scope>
    <source>
        <tissue evidence="2">Salivary glands</tissue>
    </source>
</reference>
<feature type="transmembrane region" description="Helical" evidence="1">
    <location>
        <begin position="71"/>
        <end position="90"/>
    </location>
</feature>
<evidence type="ECO:0000256" key="1">
    <source>
        <dbReference type="SAM" id="Phobius"/>
    </source>
</evidence>
<keyword evidence="1" id="KW-0812">Transmembrane</keyword>
<accession>A0A2M3ZLH7</accession>
<keyword evidence="1" id="KW-1133">Transmembrane helix</keyword>
<organism evidence="2">
    <name type="scientific">Anopheles braziliensis</name>
    <dbReference type="NCBI Taxonomy" id="58242"/>
    <lineage>
        <taxon>Eukaryota</taxon>
        <taxon>Metazoa</taxon>
        <taxon>Ecdysozoa</taxon>
        <taxon>Arthropoda</taxon>
        <taxon>Hexapoda</taxon>
        <taxon>Insecta</taxon>
        <taxon>Pterygota</taxon>
        <taxon>Neoptera</taxon>
        <taxon>Endopterygota</taxon>
        <taxon>Diptera</taxon>
        <taxon>Nematocera</taxon>
        <taxon>Culicoidea</taxon>
        <taxon>Culicidae</taxon>
        <taxon>Anophelinae</taxon>
        <taxon>Anopheles</taxon>
    </lineage>
</organism>
<feature type="transmembrane region" description="Helical" evidence="1">
    <location>
        <begin position="14"/>
        <end position="36"/>
    </location>
</feature>
<evidence type="ECO:0000313" key="2">
    <source>
        <dbReference type="EMBL" id="MBW29391.1"/>
    </source>
</evidence>
<protein>
    <submittedName>
        <fullName evidence="2">Uncharacterized protein</fullName>
    </submittedName>
</protein>
<proteinExistence type="predicted"/>
<feature type="transmembrane region" description="Helical" evidence="1">
    <location>
        <begin position="48"/>
        <end position="65"/>
    </location>
</feature>
<dbReference type="EMBL" id="GGFM01008640">
    <property type="protein sequence ID" value="MBW29391.1"/>
    <property type="molecule type" value="Transcribed_RNA"/>
</dbReference>
<keyword evidence="1" id="KW-0472">Membrane</keyword>